<organism evidence="9 10">
    <name type="scientific">Frigidibacter mobilis</name>
    <dbReference type="NCBI Taxonomy" id="1335048"/>
    <lineage>
        <taxon>Bacteria</taxon>
        <taxon>Pseudomonadati</taxon>
        <taxon>Pseudomonadota</taxon>
        <taxon>Alphaproteobacteria</taxon>
        <taxon>Rhodobacterales</taxon>
        <taxon>Paracoccaceae</taxon>
        <taxon>Frigidibacter</taxon>
    </lineage>
</organism>
<keyword evidence="5 7" id="KW-0659">Purine metabolism</keyword>
<evidence type="ECO:0000313" key="10">
    <source>
        <dbReference type="Proteomes" id="UP000076128"/>
    </source>
</evidence>
<dbReference type="Proteomes" id="UP000076128">
    <property type="component" value="Chromosome"/>
</dbReference>
<dbReference type="KEGG" id="daa:AKL17_0569"/>
<keyword evidence="6 7" id="KW-0378">Hydrolase</keyword>
<dbReference type="PROSITE" id="PS00769">
    <property type="entry name" value="TRANSTHYRETIN_2"/>
    <property type="match status" value="1"/>
</dbReference>
<dbReference type="InterPro" id="IPR014306">
    <property type="entry name" value="Hydroxyisourate_hydrolase"/>
</dbReference>
<sequence>MAGGYLTTHVLDTARGCPAAGLRIALYRVSGNSHRKLVEMVTNADGRTDAPILPAGQFAAGTYELIFFAGDYLRASGAAGAEPLFLDQVPIRFGMSDAEAHYHVPLLLSPYGYSTYRGS</sequence>
<dbReference type="InterPro" id="IPR036817">
    <property type="entry name" value="Transthyretin/HIU_hydrolase_sf"/>
</dbReference>
<dbReference type="OrthoDB" id="9792386at2"/>
<dbReference type="EMBL" id="CP012661">
    <property type="protein sequence ID" value="AMY67829.1"/>
    <property type="molecule type" value="Genomic_DNA"/>
</dbReference>
<evidence type="ECO:0000256" key="7">
    <source>
        <dbReference type="RuleBase" id="RU361270"/>
    </source>
</evidence>
<protein>
    <recommendedName>
        <fullName evidence="7">5-hydroxyisourate hydrolase</fullName>
        <shortName evidence="7">HIU hydrolase</shortName>
        <shortName evidence="7">HIUHase</shortName>
        <ecNumber evidence="7">3.5.2.17</ecNumber>
    </recommendedName>
</protein>
<accession>A0A161GVZ8</accession>
<gene>
    <name evidence="9" type="ORF">AKL17_0569</name>
</gene>
<dbReference type="PANTHER" id="PTHR10395">
    <property type="entry name" value="URICASE AND TRANSTHYRETIN-RELATED"/>
    <property type="match status" value="1"/>
</dbReference>
<dbReference type="InterPro" id="IPR023416">
    <property type="entry name" value="Transthyretin/HIU_hydrolase_d"/>
</dbReference>
<dbReference type="AlphaFoldDB" id="A0A161GVZ8"/>
<feature type="domain" description="Transthyretin/hydroxyisourate hydrolase" evidence="8">
    <location>
        <begin position="6"/>
        <end position="118"/>
    </location>
</feature>
<proteinExistence type="inferred from homology"/>
<dbReference type="FunFam" id="2.60.40.180:FF:000005">
    <property type="entry name" value="5-hydroxyisourate hydrolase"/>
    <property type="match status" value="1"/>
</dbReference>
<dbReference type="EC" id="3.5.2.17" evidence="7"/>
<name>A0A161GVZ8_9RHOB</name>
<evidence type="ECO:0000256" key="1">
    <source>
        <dbReference type="ARBA" id="ARBA00001043"/>
    </source>
</evidence>
<keyword evidence="10" id="KW-1185">Reference proteome</keyword>
<dbReference type="RefSeq" id="WP_066809540.1">
    <property type="nucleotide sequence ID" value="NZ_CP012661.1"/>
</dbReference>
<evidence type="ECO:0000256" key="4">
    <source>
        <dbReference type="ARBA" id="ARBA00011881"/>
    </source>
</evidence>
<evidence type="ECO:0000259" key="8">
    <source>
        <dbReference type="Pfam" id="PF00576"/>
    </source>
</evidence>
<dbReference type="Gene3D" id="2.60.40.180">
    <property type="entry name" value="Transthyretin/hydroxyisourate hydrolase domain"/>
    <property type="match status" value="1"/>
</dbReference>
<comment type="function">
    <text evidence="2">Catalyzes the hydrolysis of 5-hydroxyisourate (HIU) to 2-oxo-4-hydroxy-4-carboxy-5-ureidoimidazoline (OHCU).</text>
</comment>
<dbReference type="PROSITE" id="PS00768">
    <property type="entry name" value="TRANSTHYRETIN_1"/>
    <property type="match status" value="1"/>
</dbReference>
<dbReference type="InterPro" id="IPR023419">
    <property type="entry name" value="Transthyretin_CS"/>
</dbReference>
<evidence type="ECO:0000256" key="2">
    <source>
        <dbReference type="ARBA" id="ARBA00002704"/>
    </source>
</evidence>
<comment type="catalytic activity">
    <reaction evidence="1 7">
        <text>5-hydroxyisourate + H2O = 5-hydroxy-2-oxo-4-ureido-2,5-dihydro-1H-imidazole-5-carboxylate + H(+)</text>
        <dbReference type="Rhea" id="RHEA:23736"/>
        <dbReference type="ChEBI" id="CHEBI:15377"/>
        <dbReference type="ChEBI" id="CHEBI:15378"/>
        <dbReference type="ChEBI" id="CHEBI:18072"/>
        <dbReference type="ChEBI" id="CHEBI:58639"/>
        <dbReference type="EC" id="3.5.2.17"/>
    </reaction>
</comment>
<reference evidence="9 10" key="1">
    <citation type="submission" date="2015-09" db="EMBL/GenBank/DDBJ databases">
        <title>Complete genome sequence of Defluviimonas alba cai42t isolated from an oilfield in Xinjiang.</title>
        <authorList>
            <person name="Geng S."/>
            <person name="Pan X."/>
            <person name="Wu X."/>
        </authorList>
    </citation>
    <scope>NUCLEOTIDE SEQUENCE [LARGE SCALE GENOMIC DNA]</scope>
    <source>
        <strain evidence="10">cai42</strain>
    </source>
</reference>
<dbReference type="InterPro" id="IPR023418">
    <property type="entry name" value="Thyroxine_BS"/>
</dbReference>
<dbReference type="STRING" id="1335048.AKL17_0569"/>
<evidence type="ECO:0000256" key="6">
    <source>
        <dbReference type="ARBA" id="ARBA00022801"/>
    </source>
</evidence>
<evidence type="ECO:0000256" key="5">
    <source>
        <dbReference type="ARBA" id="ARBA00022631"/>
    </source>
</evidence>
<dbReference type="GO" id="GO:0006144">
    <property type="term" value="P:purine nucleobase metabolic process"/>
    <property type="evidence" value="ECO:0007669"/>
    <property type="project" value="UniProtKB-KW"/>
</dbReference>
<dbReference type="Pfam" id="PF00576">
    <property type="entry name" value="Transthyretin"/>
    <property type="match status" value="1"/>
</dbReference>
<dbReference type="PATRIC" id="fig|1335048.3.peg.589"/>
<dbReference type="SUPFAM" id="SSF49472">
    <property type="entry name" value="Transthyretin (synonym: prealbumin)"/>
    <property type="match status" value="1"/>
</dbReference>
<dbReference type="NCBIfam" id="TIGR02962">
    <property type="entry name" value="hdxy_isourate"/>
    <property type="match status" value="1"/>
</dbReference>
<comment type="subunit">
    <text evidence="4 7">Homotetramer.</text>
</comment>
<dbReference type="PANTHER" id="PTHR10395:SF7">
    <property type="entry name" value="5-HYDROXYISOURATE HYDROLASE"/>
    <property type="match status" value="1"/>
</dbReference>
<evidence type="ECO:0000313" key="9">
    <source>
        <dbReference type="EMBL" id="AMY67829.1"/>
    </source>
</evidence>
<evidence type="ECO:0000256" key="3">
    <source>
        <dbReference type="ARBA" id="ARBA00009850"/>
    </source>
</evidence>
<dbReference type="GO" id="GO:0033971">
    <property type="term" value="F:hydroxyisourate hydrolase activity"/>
    <property type="evidence" value="ECO:0007669"/>
    <property type="project" value="UniProtKB-EC"/>
</dbReference>
<dbReference type="CDD" id="cd05822">
    <property type="entry name" value="TLP_HIUase"/>
    <property type="match status" value="1"/>
</dbReference>
<comment type="similarity">
    <text evidence="3 7">Belongs to the transthyretin family. 5-hydroxyisourate hydrolase subfamily.</text>
</comment>